<dbReference type="Proteomes" id="UP000298493">
    <property type="component" value="Unassembled WGS sequence"/>
</dbReference>
<dbReference type="SUPFAM" id="SSF52047">
    <property type="entry name" value="RNI-like"/>
    <property type="match status" value="1"/>
</dbReference>
<sequence>MANATPTMDASQAQGAQIPLQNFKLPVFPREAGGLMALTLTSDIKLDEYSEILKNPPFIPQLPNSIQSLTLELFSLGYPPGFLTSLIKELPNLKTLVLYSQLIAGVSPESKEDAVQFFGQAQSLRSLHFLDVFAQPHFIQEIAPKIKERERGLIFLEINYTSRHEDELFLERVSGLELPLLISPSLITCSLNVSVPDLTDDPNDPANLVHEVKEESNRDGVLSYAQDDVTNAALIKCLTAEESAPRALKLLNITLYTISLAQLQALLEQHKGLLVLSVTVELPPTDDAKKILLKALSACKRLEQFEILFNLGPEEVPENVEEIYYTKEEMNSLSTKCSKLNSFKANIMRRTNVQSLNWSKLGDEWDGGVVAAAEKPDKEAKKKAVSITLLPRLSLTDRATG</sequence>
<reference evidence="1 2" key="1">
    <citation type="submission" date="2019-04" db="EMBL/GenBank/DDBJ databases">
        <title>High contiguity whole genome sequence and gene annotation resource for two Venturia nashicola isolates.</title>
        <authorList>
            <person name="Prokchorchik M."/>
            <person name="Won K."/>
            <person name="Lee Y."/>
            <person name="Choi E.D."/>
            <person name="Segonzac C."/>
            <person name="Sohn K.H."/>
        </authorList>
    </citation>
    <scope>NUCLEOTIDE SEQUENCE [LARGE SCALE GENOMIC DNA]</scope>
    <source>
        <strain evidence="1 2">PRI2</strain>
    </source>
</reference>
<dbReference type="STRING" id="86259.A0A4Z1PI59"/>
<evidence type="ECO:0000313" key="1">
    <source>
        <dbReference type="EMBL" id="TID27567.1"/>
    </source>
</evidence>
<comment type="caution">
    <text evidence="1">The sequence shown here is derived from an EMBL/GenBank/DDBJ whole genome shotgun (WGS) entry which is preliminary data.</text>
</comment>
<proteinExistence type="predicted"/>
<dbReference type="AlphaFoldDB" id="A0A4Z1PI59"/>
<dbReference type="EMBL" id="SNSC02000001">
    <property type="protein sequence ID" value="TID27567.1"/>
    <property type="molecule type" value="Genomic_DNA"/>
</dbReference>
<evidence type="ECO:0000313" key="2">
    <source>
        <dbReference type="Proteomes" id="UP000298493"/>
    </source>
</evidence>
<protein>
    <submittedName>
        <fullName evidence="1">Phosphoribosylaminoimidazole-succinocarboxamide synthase</fullName>
    </submittedName>
</protein>
<gene>
    <name evidence="1" type="ORF">E6O75_ATG00334</name>
</gene>
<dbReference type="Gene3D" id="3.80.10.10">
    <property type="entry name" value="Ribonuclease Inhibitor"/>
    <property type="match status" value="1"/>
</dbReference>
<dbReference type="InterPro" id="IPR032675">
    <property type="entry name" value="LRR_dom_sf"/>
</dbReference>
<name>A0A4Z1PI59_9PEZI</name>
<keyword evidence="2" id="KW-1185">Reference proteome</keyword>
<accession>A0A4Z1PI59</accession>
<organism evidence="1 2">
    <name type="scientific">Venturia nashicola</name>
    <dbReference type="NCBI Taxonomy" id="86259"/>
    <lineage>
        <taxon>Eukaryota</taxon>
        <taxon>Fungi</taxon>
        <taxon>Dikarya</taxon>
        <taxon>Ascomycota</taxon>
        <taxon>Pezizomycotina</taxon>
        <taxon>Dothideomycetes</taxon>
        <taxon>Pleosporomycetidae</taxon>
        <taxon>Venturiales</taxon>
        <taxon>Venturiaceae</taxon>
        <taxon>Venturia</taxon>
    </lineage>
</organism>